<dbReference type="RefSeq" id="WP_107030719.1">
    <property type="nucleotide sequence ID" value="NZ_PYLQ01000038.1"/>
</dbReference>
<sequence length="247" mass="27833">MKYIRSVYDNEYNDGNHDESIYILYLYTSHYIENINYDKSFSDEKNFGHPVYANIISQNDIDAYEQFYKAQAGVAIYKAFRTYTSGIKNFIENGANYTLMNELLGSIKENMDDEYSKYITALDAAGITNSTDILATSAKMYNAFTGALDNGKTKEEEIIDYMNSQLEPGLQGMISSTYFGFVKNILDKLSGSGAATGLFSSVLSGVVYYFDTLANVIPTLSLAGLYYSYQMRKAERLGIYYGLKPRP</sequence>
<organism evidence="2 3">
    <name type="scientific">Faecalibacillus intestinalis</name>
    <dbReference type="NCBI Taxonomy" id="1982626"/>
    <lineage>
        <taxon>Bacteria</taxon>
        <taxon>Bacillati</taxon>
        <taxon>Bacillota</taxon>
        <taxon>Erysipelotrichia</taxon>
        <taxon>Erysipelotrichales</taxon>
        <taxon>Coprobacillaceae</taxon>
        <taxon>Faecalibacillus</taxon>
    </lineage>
</organism>
<comment type="caution">
    <text evidence="2">The sequence shown here is derived from an EMBL/GenBank/DDBJ whole genome shotgun (WGS) entry which is preliminary data.</text>
</comment>
<dbReference type="AlphaFoldDB" id="A0A2T3FJN3"/>
<keyword evidence="1" id="KW-0472">Membrane</keyword>
<evidence type="ECO:0000256" key="1">
    <source>
        <dbReference type="SAM" id="Phobius"/>
    </source>
</evidence>
<reference evidence="2 3" key="1">
    <citation type="journal article" date="2019" name="Int. J. Syst. Evol. Microbiol.">
        <title>Faecalibacillus intestinalis gen. nov., sp. nov. and Faecalibacillus faecis sp. nov., isolated from human faeces.</title>
        <authorList>
            <person name="Seo B."/>
            <person name="Jeon K."/>
            <person name="Baek I."/>
            <person name="Lee Y.M."/>
            <person name="Baek K."/>
            <person name="Ko G."/>
        </authorList>
    </citation>
    <scope>NUCLEOTIDE SEQUENCE [LARGE SCALE GENOMIC DNA]</scope>
    <source>
        <strain evidence="2 3">SNUG30099</strain>
    </source>
</reference>
<evidence type="ECO:0000313" key="2">
    <source>
        <dbReference type="EMBL" id="PST35487.1"/>
    </source>
</evidence>
<feature type="transmembrane region" description="Helical" evidence="1">
    <location>
        <begin position="206"/>
        <end position="227"/>
    </location>
</feature>
<name>A0A2T3FJN3_9FIRM</name>
<gene>
    <name evidence="2" type="ORF">C7U54_14300</name>
</gene>
<proteinExistence type="predicted"/>
<accession>A0A2T3FJN3</accession>
<evidence type="ECO:0000313" key="3">
    <source>
        <dbReference type="Proteomes" id="UP000240974"/>
    </source>
</evidence>
<dbReference type="EMBL" id="PYLQ01000038">
    <property type="protein sequence ID" value="PST35487.1"/>
    <property type="molecule type" value="Genomic_DNA"/>
</dbReference>
<keyword evidence="1" id="KW-1133">Transmembrane helix</keyword>
<dbReference type="Proteomes" id="UP000240974">
    <property type="component" value="Unassembled WGS sequence"/>
</dbReference>
<keyword evidence="3" id="KW-1185">Reference proteome</keyword>
<protein>
    <submittedName>
        <fullName evidence="2">Uncharacterized protein</fullName>
    </submittedName>
</protein>
<keyword evidence="1" id="KW-0812">Transmembrane</keyword>